<reference evidence="3" key="1">
    <citation type="journal article" date="2017" name="Nat. Ecol. Evol.">
        <title>Genome expansion and lineage-specific genetic innovations in the forest pathogenic fungi Armillaria.</title>
        <authorList>
            <person name="Sipos G."/>
            <person name="Prasanna A.N."/>
            <person name="Walter M.C."/>
            <person name="O'Connor E."/>
            <person name="Balint B."/>
            <person name="Krizsan K."/>
            <person name="Kiss B."/>
            <person name="Hess J."/>
            <person name="Varga T."/>
            <person name="Slot J."/>
            <person name="Riley R."/>
            <person name="Boka B."/>
            <person name="Rigling D."/>
            <person name="Barry K."/>
            <person name="Lee J."/>
            <person name="Mihaltcheva S."/>
            <person name="LaButti K."/>
            <person name="Lipzen A."/>
            <person name="Waldron R."/>
            <person name="Moloney N.M."/>
            <person name="Sperisen C."/>
            <person name="Kredics L."/>
            <person name="Vagvoelgyi C."/>
            <person name="Patrignani A."/>
            <person name="Fitzpatrick D."/>
            <person name="Nagy I."/>
            <person name="Doyle S."/>
            <person name="Anderson J.B."/>
            <person name="Grigoriev I.V."/>
            <person name="Gueldener U."/>
            <person name="Muensterkoetter M."/>
            <person name="Nagy L.G."/>
        </authorList>
    </citation>
    <scope>NUCLEOTIDE SEQUENCE [LARGE SCALE GENOMIC DNA]</scope>
    <source>
        <strain evidence="3">C18/9</strain>
    </source>
</reference>
<dbReference type="Proteomes" id="UP000219338">
    <property type="component" value="Unassembled WGS sequence"/>
</dbReference>
<dbReference type="AlphaFoldDB" id="A0A284RQD9"/>
<dbReference type="OrthoDB" id="10625282at2759"/>
<evidence type="ECO:0000313" key="2">
    <source>
        <dbReference type="EMBL" id="SJL10948.1"/>
    </source>
</evidence>
<proteinExistence type="predicted"/>
<feature type="region of interest" description="Disordered" evidence="1">
    <location>
        <begin position="74"/>
        <end position="106"/>
    </location>
</feature>
<accession>A0A284RQD9</accession>
<name>A0A284RQD9_ARMOS</name>
<protein>
    <submittedName>
        <fullName evidence="2">Uncharacterized protein</fullName>
    </submittedName>
</protein>
<organism evidence="2 3">
    <name type="scientific">Armillaria ostoyae</name>
    <name type="common">Armillaria root rot fungus</name>
    <dbReference type="NCBI Taxonomy" id="47428"/>
    <lineage>
        <taxon>Eukaryota</taxon>
        <taxon>Fungi</taxon>
        <taxon>Dikarya</taxon>
        <taxon>Basidiomycota</taxon>
        <taxon>Agaricomycotina</taxon>
        <taxon>Agaricomycetes</taxon>
        <taxon>Agaricomycetidae</taxon>
        <taxon>Agaricales</taxon>
        <taxon>Marasmiineae</taxon>
        <taxon>Physalacriaceae</taxon>
        <taxon>Armillaria</taxon>
    </lineage>
</organism>
<feature type="region of interest" description="Disordered" evidence="1">
    <location>
        <begin position="1"/>
        <end position="22"/>
    </location>
</feature>
<dbReference type="EMBL" id="FUEG01000013">
    <property type="protein sequence ID" value="SJL10948.1"/>
    <property type="molecule type" value="Genomic_DNA"/>
</dbReference>
<evidence type="ECO:0000256" key="1">
    <source>
        <dbReference type="SAM" id="MobiDB-lite"/>
    </source>
</evidence>
<gene>
    <name evidence="2" type="ORF">ARMOST_14344</name>
</gene>
<feature type="compositionally biased region" description="Basic residues" evidence="1">
    <location>
        <begin position="9"/>
        <end position="18"/>
    </location>
</feature>
<evidence type="ECO:0000313" key="3">
    <source>
        <dbReference type="Proteomes" id="UP000219338"/>
    </source>
</evidence>
<sequence length="121" mass="13660">MTDNSTRSMSRRTRRKSFYRQVSDREQGVPVIDVRKSPALIRRQTRVIKLHTSRHYLCLRICIVSPDATLVPAVSGKTYGTSQEGRRDGIGTRSVYDSGNDSPSRRHDVASMASFFVTANK</sequence>
<keyword evidence="3" id="KW-1185">Reference proteome</keyword>